<evidence type="ECO:0000313" key="1">
    <source>
        <dbReference type="EMBL" id="KAF9421730.1"/>
    </source>
</evidence>
<accession>A0A835GNE5</accession>
<reference evidence="1" key="1">
    <citation type="submission" date="2020-08" db="EMBL/GenBank/DDBJ databases">
        <title>Spodoptera exigua strain:BAW_Kor-Di-RS1 Genome sequencing and assembly.</title>
        <authorList>
            <person name="Kim J."/>
            <person name="Nam H.Y."/>
            <person name="Kwon M."/>
            <person name="Choi J.H."/>
            <person name="Cho S.R."/>
            <person name="Kim G.-H."/>
        </authorList>
    </citation>
    <scope>NUCLEOTIDE SEQUENCE</scope>
    <source>
        <strain evidence="1">BAW_Kor-Di-RS1</strain>
        <tissue evidence="1">Whole-body</tissue>
    </source>
</reference>
<dbReference type="EMBL" id="JACKWZ010000022">
    <property type="protein sequence ID" value="KAF9421730.1"/>
    <property type="molecule type" value="Genomic_DNA"/>
</dbReference>
<comment type="caution">
    <text evidence="1">The sequence shown here is derived from an EMBL/GenBank/DDBJ whole genome shotgun (WGS) entry which is preliminary data.</text>
</comment>
<proteinExistence type="predicted"/>
<dbReference type="Proteomes" id="UP000648187">
    <property type="component" value="Unassembled WGS sequence"/>
</dbReference>
<protein>
    <submittedName>
        <fullName evidence="1">Uncharacterized protein</fullName>
    </submittedName>
</protein>
<name>A0A835GNE5_SPOEX</name>
<keyword evidence="2" id="KW-1185">Reference proteome</keyword>
<gene>
    <name evidence="1" type="ORF">HW555_002411</name>
</gene>
<evidence type="ECO:0000313" key="2">
    <source>
        <dbReference type="Proteomes" id="UP000648187"/>
    </source>
</evidence>
<dbReference type="AlphaFoldDB" id="A0A835GNE5"/>
<organism evidence="1 2">
    <name type="scientific">Spodoptera exigua</name>
    <name type="common">Beet armyworm</name>
    <name type="synonym">Noctua fulgens</name>
    <dbReference type="NCBI Taxonomy" id="7107"/>
    <lineage>
        <taxon>Eukaryota</taxon>
        <taxon>Metazoa</taxon>
        <taxon>Ecdysozoa</taxon>
        <taxon>Arthropoda</taxon>
        <taxon>Hexapoda</taxon>
        <taxon>Insecta</taxon>
        <taxon>Pterygota</taxon>
        <taxon>Neoptera</taxon>
        <taxon>Endopterygota</taxon>
        <taxon>Lepidoptera</taxon>
        <taxon>Glossata</taxon>
        <taxon>Ditrysia</taxon>
        <taxon>Noctuoidea</taxon>
        <taxon>Noctuidae</taxon>
        <taxon>Amphipyrinae</taxon>
        <taxon>Spodoptera</taxon>
    </lineage>
</organism>
<sequence>MDDIETITDNLKIISLVNDTADRLLLNEKKSTEDLDAQTRRAIPALEYQPQSRIKGKLLSYLEETFDEIDRKIKPLTNIKIALSNNNEYRIGYIIATIDTMQVNLKKWKENTRVNQHKWNDEKILDVFDRIKATNKVTSNLIETLKRHLSEGKETKVFKK</sequence>